<feature type="transmembrane region" description="Helical" evidence="12">
    <location>
        <begin position="305"/>
        <end position="325"/>
    </location>
</feature>
<dbReference type="Proteomes" id="UP001567538">
    <property type="component" value="Unassembled WGS sequence"/>
</dbReference>
<keyword evidence="7" id="KW-0967">Endosome</keyword>
<gene>
    <name evidence="14" type="primary">SPPL3</name>
    <name evidence="14" type="ORF">AAHA92_23382</name>
</gene>
<feature type="transmembrane region" description="Helical" evidence="12">
    <location>
        <begin position="387"/>
        <end position="408"/>
    </location>
</feature>
<dbReference type="InterPro" id="IPR006639">
    <property type="entry name" value="Preselin/SPP"/>
</dbReference>
<keyword evidence="5 12" id="KW-0812">Transmembrane</keyword>
<sequence>MASASSYQLMTFGFLLLPCVFIAAAGDDASAACRNDFPMVKVKKWVNGDEKEPLFGLNAAFGPILPEELKQAQRLPANFLEPATGCSPSSSKLPGSIALVLRGDCDYTTKAGVAQDGGSAALVMINTEDDLPEMGCANITTLSIKIPVITISKSAGQDLKKSITDGIYERSGTSGYIVGSEKYYGPSKKLSPKESDAGADKDDGIVHITMTSAIVFVVSASTFLLLLYFFMSASIVWVLIVLFCLGGVEGMHSCIVSFILSKYKDFGQMTMKLPIVGKITILSLVVLIICLVFAIVWAATRKESFSWIGQDILGIFMMISALQLARLPDIKVATAFLCCAFVYDIFWVFLSPFIFRDSVMIAVARGKNSGGESIPMLLRFPKLSDPYYGYNMIGFGDIVVPWFVSYLLPQI</sequence>
<evidence type="ECO:0000256" key="10">
    <source>
        <dbReference type="ARBA" id="ARBA00023136"/>
    </source>
</evidence>
<evidence type="ECO:0000256" key="3">
    <source>
        <dbReference type="ARBA" id="ARBA00006859"/>
    </source>
</evidence>
<reference evidence="14 15" key="1">
    <citation type="submission" date="2024-06" db="EMBL/GenBank/DDBJ databases">
        <title>A chromosome level genome sequence of Diviner's sage (Salvia divinorum).</title>
        <authorList>
            <person name="Ford S.A."/>
            <person name="Ro D.-K."/>
            <person name="Ness R.W."/>
            <person name="Phillips M.A."/>
        </authorList>
    </citation>
    <scope>NUCLEOTIDE SEQUENCE [LARGE SCALE GENOMIC DNA]</scope>
    <source>
        <strain evidence="14">SAF-2024a</strain>
        <tissue evidence="14">Leaf</tissue>
    </source>
</reference>
<dbReference type="InterPro" id="IPR003137">
    <property type="entry name" value="PA_domain"/>
</dbReference>
<evidence type="ECO:0000256" key="4">
    <source>
        <dbReference type="ARBA" id="ARBA00022670"/>
    </source>
</evidence>
<evidence type="ECO:0000256" key="1">
    <source>
        <dbReference type="ARBA" id="ARBA00003012"/>
    </source>
</evidence>
<comment type="similarity">
    <text evidence="3">Belongs to the peptidase A22B family.</text>
</comment>
<feature type="transmembrane region" description="Helical" evidence="12">
    <location>
        <begin position="235"/>
        <end position="260"/>
    </location>
</feature>
<feature type="domain" description="PA" evidence="13">
    <location>
        <begin position="82"/>
        <end position="159"/>
    </location>
</feature>
<comment type="caution">
    <text evidence="14">The sequence shown here is derived from an EMBL/GenBank/DDBJ whole genome shotgun (WGS) entry which is preliminary data.</text>
</comment>
<accession>A0ABD1GVJ7</accession>
<dbReference type="InterPro" id="IPR007369">
    <property type="entry name" value="Peptidase_A22B_SPP"/>
</dbReference>
<dbReference type="GO" id="GO:0006508">
    <property type="term" value="P:proteolysis"/>
    <property type="evidence" value="ECO:0007669"/>
    <property type="project" value="UniProtKB-KW"/>
</dbReference>
<evidence type="ECO:0000256" key="12">
    <source>
        <dbReference type="SAM" id="Phobius"/>
    </source>
</evidence>
<evidence type="ECO:0000256" key="5">
    <source>
        <dbReference type="ARBA" id="ARBA00022692"/>
    </source>
</evidence>
<comment type="subcellular location">
    <subcellularLocation>
        <location evidence="2">Endosome membrane</location>
        <topology evidence="2">Multi-pass membrane protein</topology>
    </subcellularLocation>
</comment>
<evidence type="ECO:0000256" key="7">
    <source>
        <dbReference type="ARBA" id="ARBA00022753"/>
    </source>
</evidence>
<feature type="transmembrane region" description="Helical" evidence="12">
    <location>
        <begin position="6"/>
        <end position="25"/>
    </location>
</feature>
<dbReference type="SMART" id="SM00730">
    <property type="entry name" value="PSN"/>
    <property type="match status" value="1"/>
</dbReference>
<evidence type="ECO:0000256" key="6">
    <source>
        <dbReference type="ARBA" id="ARBA00022729"/>
    </source>
</evidence>
<dbReference type="GO" id="GO:0010008">
    <property type="term" value="C:endosome membrane"/>
    <property type="evidence" value="ECO:0007669"/>
    <property type="project" value="UniProtKB-SubCell"/>
</dbReference>
<evidence type="ECO:0000313" key="14">
    <source>
        <dbReference type="EMBL" id="KAL1546836.1"/>
    </source>
</evidence>
<feature type="transmembrane region" description="Helical" evidence="12">
    <location>
        <begin position="281"/>
        <end position="299"/>
    </location>
</feature>
<evidence type="ECO:0000256" key="9">
    <source>
        <dbReference type="ARBA" id="ARBA00022989"/>
    </source>
</evidence>
<dbReference type="EMBL" id="JBEAFC010000008">
    <property type="protein sequence ID" value="KAL1546836.1"/>
    <property type="molecule type" value="Genomic_DNA"/>
</dbReference>
<evidence type="ECO:0000259" key="13">
    <source>
        <dbReference type="Pfam" id="PF02225"/>
    </source>
</evidence>
<feature type="transmembrane region" description="Helical" evidence="12">
    <location>
        <begin position="332"/>
        <end position="355"/>
    </location>
</feature>
<dbReference type="InterPro" id="IPR046450">
    <property type="entry name" value="PA_dom_sf"/>
</dbReference>
<keyword evidence="15" id="KW-1185">Reference proteome</keyword>
<dbReference type="GO" id="GO:0008233">
    <property type="term" value="F:peptidase activity"/>
    <property type="evidence" value="ECO:0007669"/>
    <property type="project" value="UniProtKB-KW"/>
</dbReference>
<proteinExistence type="inferred from homology"/>
<dbReference type="AlphaFoldDB" id="A0ABD1GVJ7"/>
<feature type="transmembrane region" description="Helical" evidence="12">
    <location>
        <begin position="205"/>
        <end position="229"/>
    </location>
</feature>
<evidence type="ECO:0000256" key="8">
    <source>
        <dbReference type="ARBA" id="ARBA00022801"/>
    </source>
</evidence>
<evidence type="ECO:0000313" key="15">
    <source>
        <dbReference type="Proteomes" id="UP001567538"/>
    </source>
</evidence>
<evidence type="ECO:0000256" key="2">
    <source>
        <dbReference type="ARBA" id="ARBA00004337"/>
    </source>
</evidence>
<dbReference type="SUPFAM" id="SSF52025">
    <property type="entry name" value="PA domain"/>
    <property type="match status" value="1"/>
</dbReference>
<keyword evidence="4" id="KW-0645">Protease</keyword>
<dbReference type="Pfam" id="PF04258">
    <property type="entry name" value="Peptidase_A22B"/>
    <property type="match status" value="1"/>
</dbReference>
<dbReference type="Gene3D" id="3.50.30.30">
    <property type="match status" value="1"/>
</dbReference>
<keyword evidence="9 12" id="KW-1133">Transmembrane helix</keyword>
<dbReference type="Pfam" id="PF02225">
    <property type="entry name" value="PA"/>
    <property type="match status" value="1"/>
</dbReference>
<protein>
    <submittedName>
        <fullName evidence="14">Signal peptide peptidase-like 3</fullName>
    </submittedName>
</protein>
<dbReference type="FunFam" id="3.50.30.30:FF:000007">
    <property type="entry name" value="Signal peptide peptidase-like 3"/>
    <property type="match status" value="1"/>
</dbReference>
<keyword evidence="6" id="KW-0732">Signal</keyword>
<keyword evidence="11" id="KW-0325">Glycoprotein</keyword>
<evidence type="ECO:0000256" key="11">
    <source>
        <dbReference type="ARBA" id="ARBA00023180"/>
    </source>
</evidence>
<dbReference type="PANTHER" id="PTHR12174">
    <property type="entry name" value="SIGNAL PEPTIDE PEPTIDASE"/>
    <property type="match status" value="1"/>
</dbReference>
<keyword evidence="10 12" id="KW-0472">Membrane</keyword>
<keyword evidence="8" id="KW-0378">Hydrolase</keyword>
<name>A0ABD1GVJ7_SALDI</name>
<dbReference type="PANTHER" id="PTHR12174:SF90">
    <property type="entry name" value="SIGNAL PEPTIDE PEPTIDASE-LIKE 3"/>
    <property type="match status" value="1"/>
</dbReference>
<organism evidence="14 15">
    <name type="scientific">Salvia divinorum</name>
    <name type="common">Maria pastora</name>
    <name type="synonym">Diviner's sage</name>
    <dbReference type="NCBI Taxonomy" id="28513"/>
    <lineage>
        <taxon>Eukaryota</taxon>
        <taxon>Viridiplantae</taxon>
        <taxon>Streptophyta</taxon>
        <taxon>Embryophyta</taxon>
        <taxon>Tracheophyta</taxon>
        <taxon>Spermatophyta</taxon>
        <taxon>Magnoliopsida</taxon>
        <taxon>eudicotyledons</taxon>
        <taxon>Gunneridae</taxon>
        <taxon>Pentapetalae</taxon>
        <taxon>asterids</taxon>
        <taxon>lamiids</taxon>
        <taxon>Lamiales</taxon>
        <taxon>Lamiaceae</taxon>
        <taxon>Nepetoideae</taxon>
        <taxon>Mentheae</taxon>
        <taxon>Salviinae</taxon>
        <taxon>Salvia</taxon>
        <taxon>Salvia subgen. Calosphace</taxon>
    </lineage>
</organism>
<comment type="function">
    <text evidence="1">Intramembrane-cleaving aspartic protease (I-CLiP) that cleaves type II membrane signal peptides in the hydrophobic plane of the membrane.</text>
</comment>